<evidence type="ECO:0000313" key="3">
    <source>
        <dbReference type="EMBL" id="SIS18911.1"/>
    </source>
</evidence>
<dbReference type="EMBL" id="FTNR01000021">
    <property type="protein sequence ID" value="SIS18911.1"/>
    <property type="molecule type" value="Genomic_DNA"/>
</dbReference>
<feature type="domain" description="ParB-like N-terminal" evidence="2">
    <location>
        <begin position="30"/>
        <end position="118"/>
    </location>
</feature>
<dbReference type="Gene3D" id="3.90.1530.10">
    <property type="entry name" value="Conserved hypothetical protein from pyrococcus furiosus pfu- 392566-001, ParB domain"/>
    <property type="match status" value="1"/>
</dbReference>
<dbReference type="GO" id="GO:0032259">
    <property type="term" value="P:methylation"/>
    <property type="evidence" value="ECO:0007669"/>
    <property type="project" value="InterPro"/>
</dbReference>
<keyword evidence="4" id="KW-1185">Reference proteome</keyword>
<dbReference type="InterPro" id="IPR029063">
    <property type="entry name" value="SAM-dependent_MTases_sf"/>
</dbReference>
<proteinExistence type="predicted"/>
<dbReference type="RefSeq" id="WP_159440193.1">
    <property type="nucleotide sequence ID" value="NZ_FTNR01000021.1"/>
</dbReference>
<dbReference type="InterPro" id="IPR050336">
    <property type="entry name" value="Chromosome_partition/occlusion"/>
</dbReference>
<dbReference type="InterPro" id="IPR003115">
    <property type="entry name" value="ParB_N"/>
</dbReference>
<evidence type="ECO:0000259" key="2">
    <source>
        <dbReference type="SMART" id="SM00470"/>
    </source>
</evidence>
<dbReference type="GO" id="GO:0008168">
    <property type="term" value="F:methyltransferase activity"/>
    <property type="evidence" value="ECO:0007669"/>
    <property type="project" value="InterPro"/>
</dbReference>
<dbReference type="GO" id="GO:0007059">
    <property type="term" value="P:chromosome segregation"/>
    <property type="evidence" value="ECO:0007669"/>
    <property type="project" value="TreeGrafter"/>
</dbReference>
<dbReference type="OrthoDB" id="275473at2157"/>
<protein>
    <submittedName>
        <fullName evidence="3">ParB/RepB/Spo0J family partition protein</fullName>
    </submittedName>
</protein>
<feature type="compositionally biased region" description="Polar residues" evidence="1">
    <location>
        <begin position="229"/>
        <end position="239"/>
    </location>
</feature>
<feature type="compositionally biased region" description="Basic and acidic residues" evidence="1">
    <location>
        <begin position="241"/>
        <end position="252"/>
    </location>
</feature>
<dbReference type="GO" id="GO:0005694">
    <property type="term" value="C:chromosome"/>
    <property type="evidence" value="ECO:0007669"/>
    <property type="project" value="TreeGrafter"/>
</dbReference>
<evidence type="ECO:0000256" key="1">
    <source>
        <dbReference type="SAM" id="MobiDB-lite"/>
    </source>
</evidence>
<reference evidence="4" key="1">
    <citation type="submission" date="2017-01" db="EMBL/GenBank/DDBJ databases">
        <authorList>
            <person name="Varghese N."/>
            <person name="Submissions S."/>
        </authorList>
    </citation>
    <scope>NUCLEOTIDE SEQUENCE [LARGE SCALE GENOMIC DNA]</scope>
    <source>
        <strain evidence="4">type strain: HArc-</strain>
    </source>
</reference>
<gene>
    <name evidence="3" type="ORF">SAMN05421752_12126</name>
</gene>
<dbReference type="Proteomes" id="UP000185936">
    <property type="component" value="Unassembled WGS sequence"/>
</dbReference>
<dbReference type="SUPFAM" id="SSF110849">
    <property type="entry name" value="ParB/Sulfiredoxin"/>
    <property type="match status" value="1"/>
</dbReference>
<feature type="region of interest" description="Disordered" evidence="1">
    <location>
        <begin position="222"/>
        <end position="252"/>
    </location>
</feature>
<dbReference type="AlphaFoldDB" id="A0A1N7H255"/>
<sequence>MGSNSSPPKEEVTELPDYLSVESGYQPRVETRHLETLQPHPLNERTYGDRTDLKETFLDSIENNGIHTPLIVTPTDLIISGHRRWEAGKQLDLEIVPVIVQEFADELDQKEALIDLNRQRDKTFSQKMRESEVLHEIEAARARQRQGQRTDLRENVPDSEVSEFARTRDVVAEKINIGSGKTYDYARTVWEAAQDDDPVAVNQVNKLDRGDQSISGAYKMVHQRHPSESSDTGTPSAATPTDKDGTSSDKGEILSPDELILSAHIGTNEDLFPDILDLHVEKGAVIADVTFGKGVFWKQVDVDAYELRATDIQPERSPSDNSGVNYHDLPYDDSELDSVVFDPPYASGLYNEDRRDGDEEAWIVEQYGTVFEGKRTGHDAVLHEYAGGAKEAKRVLREGGTYIVKTMDEVASGKQHLTHVEIIEICEELGFTTTDLFVLVGQTTPSSQGIVTQQHARKNHSYFLVFTA</sequence>
<evidence type="ECO:0000313" key="4">
    <source>
        <dbReference type="Proteomes" id="UP000185936"/>
    </source>
</evidence>
<accession>A0A1N7H255</accession>
<dbReference type="Pfam" id="PF02195">
    <property type="entry name" value="ParB_N"/>
    <property type="match status" value="1"/>
</dbReference>
<dbReference type="SUPFAM" id="SSF53335">
    <property type="entry name" value="S-adenosyl-L-methionine-dependent methyltransferases"/>
    <property type="match status" value="1"/>
</dbReference>
<dbReference type="InterPro" id="IPR002052">
    <property type="entry name" value="DNA_methylase_N6_adenine_CS"/>
</dbReference>
<dbReference type="GO" id="GO:0003676">
    <property type="term" value="F:nucleic acid binding"/>
    <property type="evidence" value="ECO:0007669"/>
    <property type="project" value="InterPro"/>
</dbReference>
<dbReference type="PANTHER" id="PTHR33375:SF1">
    <property type="entry name" value="CHROMOSOME-PARTITIONING PROTEIN PARB-RELATED"/>
    <property type="match status" value="1"/>
</dbReference>
<dbReference type="Gene3D" id="3.40.50.150">
    <property type="entry name" value="Vaccinia Virus protein VP39"/>
    <property type="match status" value="1"/>
</dbReference>
<dbReference type="InterPro" id="IPR036086">
    <property type="entry name" value="ParB/Sulfiredoxin_sf"/>
</dbReference>
<dbReference type="PROSITE" id="PS00092">
    <property type="entry name" value="N6_MTASE"/>
    <property type="match status" value="1"/>
</dbReference>
<organism evidence="3 4">
    <name type="scientific">Natronorubrum thiooxidans</name>
    <dbReference type="NCBI Taxonomy" id="308853"/>
    <lineage>
        <taxon>Archaea</taxon>
        <taxon>Methanobacteriati</taxon>
        <taxon>Methanobacteriota</taxon>
        <taxon>Stenosarchaea group</taxon>
        <taxon>Halobacteria</taxon>
        <taxon>Halobacteriales</taxon>
        <taxon>Natrialbaceae</taxon>
        <taxon>Natronorubrum</taxon>
    </lineage>
</organism>
<name>A0A1N7H255_9EURY</name>
<dbReference type="PANTHER" id="PTHR33375">
    <property type="entry name" value="CHROMOSOME-PARTITIONING PROTEIN PARB-RELATED"/>
    <property type="match status" value="1"/>
</dbReference>
<dbReference type="SMART" id="SM00470">
    <property type="entry name" value="ParB"/>
    <property type="match status" value="1"/>
</dbReference>